<feature type="domain" description="TadE-like" evidence="3">
    <location>
        <begin position="30"/>
        <end position="72"/>
    </location>
</feature>
<accession>A0ABY9HNI3</accession>
<evidence type="ECO:0000256" key="1">
    <source>
        <dbReference type="SAM" id="MobiDB-lite"/>
    </source>
</evidence>
<sequence>MNLLRADRRRRPGAGGARTRALRDGRSDRGQTAIEFVGTLPLILITLALLWQAAMVCYTYILAGNAADKAVRAAAVTEGSQQAACERAVREDVPSGWTTRVERCGEPSSELVTVRVRLDVPMLFPGAFDLPWHATGEAKARNERRDAW</sequence>
<keyword evidence="2" id="KW-0812">Transmembrane</keyword>
<reference evidence="4 5" key="1">
    <citation type="submission" date="2023-03" db="EMBL/GenBank/DDBJ databases">
        <title>Isolation and description of six Streptomyces strains from soil environments, able to metabolize different microbial glucans.</title>
        <authorList>
            <person name="Widen T."/>
            <person name="Larsbrink J."/>
        </authorList>
    </citation>
    <scope>NUCLEOTIDE SEQUENCE [LARGE SCALE GENOMIC DNA]</scope>
    <source>
        <strain evidence="4 5">Mut1</strain>
    </source>
</reference>
<dbReference type="RefSeq" id="WP_306056941.1">
    <property type="nucleotide sequence ID" value="NZ_CP120997.1"/>
</dbReference>
<evidence type="ECO:0000256" key="2">
    <source>
        <dbReference type="SAM" id="Phobius"/>
    </source>
</evidence>
<feature type="region of interest" description="Disordered" evidence="1">
    <location>
        <begin position="1"/>
        <end position="26"/>
    </location>
</feature>
<gene>
    <name evidence="4" type="ORF">P8A18_22170</name>
</gene>
<dbReference type="EMBL" id="CP120997">
    <property type="protein sequence ID" value="WLQ35964.1"/>
    <property type="molecule type" value="Genomic_DNA"/>
</dbReference>
<organism evidence="4 5">
    <name type="scientific">Streptomyces castrisilvae</name>
    <dbReference type="NCBI Taxonomy" id="3033811"/>
    <lineage>
        <taxon>Bacteria</taxon>
        <taxon>Bacillati</taxon>
        <taxon>Actinomycetota</taxon>
        <taxon>Actinomycetes</taxon>
        <taxon>Kitasatosporales</taxon>
        <taxon>Streptomycetaceae</taxon>
        <taxon>Streptomyces</taxon>
    </lineage>
</organism>
<name>A0ABY9HNI3_9ACTN</name>
<proteinExistence type="predicted"/>
<feature type="transmembrane region" description="Helical" evidence="2">
    <location>
        <begin position="33"/>
        <end position="51"/>
    </location>
</feature>
<evidence type="ECO:0000313" key="5">
    <source>
        <dbReference type="Proteomes" id="UP001239522"/>
    </source>
</evidence>
<evidence type="ECO:0000259" key="3">
    <source>
        <dbReference type="Pfam" id="PF07811"/>
    </source>
</evidence>
<dbReference type="Proteomes" id="UP001239522">
    <property type="component" value="Chromosome"/>
</dbReference>
<evidence type="ECO:0000313" key="4">
    <source>
        <dbReference type="EMBL" id="WLQ35964.1"/>
    </source>
</evidence>
<keyword evidence="5" id="KW-1185">Reference proteome</keyword>
<protein>
    <submittedName>
        <fullName evidence="4">Pilus assembly protein</fullName>
    </submittedName>
</protein>
<keyword evidence="2" id="KW-1133">Transmembrane helix</keyword>
<dbReference type="InterPro" id="IPR012495">
    <property type="entry name" value="TadE-like_dom"/>
</dbReference>
<keyword evidence="2" id="KW-0472">Membrane</keyword>
<dbReference type="Pfam" id="PF07811">
    <property type="entry name" value="TadE"/>
    <property type="match status" value="1"/>
</dbReference>